<comment type="caution">
    <text evidence="2">The sequence shown here is derived from an EMBL/GenBank/DDBJ whole genome shotgun (WGS) entry which is preliminary data.</text>
</comment>
<evidence type="ECO:0000313" key="3">
    <source>
        <dbReference type="Proteomes" id="UP000837803"/>
    </source>
</evidence>
<evidence type="ECO:0008006" key="4">
    <source>
        <dbReference type="Google" id="ProtNLM"/>
    </source>
</evidence>
<keyword evidence="3" id="KW-1185">Reference proteome</keyword>
<organism evidence="2 3">
    <name type="scientific">Neolewinella maritima</name>
    <dbReference type="NCBI Taxonomy" id="1383882"/>
    <lineage>
        <taxon>Bacteria</taxon>
        <taxon>Pseudomonadati</taxon>
        <taxon>Bacteroidota</taxon>
        <taxon>Saprospiria</taxon>
        <taxon>Saprospirales</taxon>
        <taxon>Lewinellaceae</taxon>
        <taxon>Neolewinella</taxon>
    </lineage>
</organism>
<dbReference type="EMBL" id="CAKLPZ010000001">
    <property type="protein sequence ID" value="CAH0998842.1"/>
    <property type="molecule type" value="Genomic_DNA"/>
</dbReference>
<sequence>MTPDYDFHTTPPDPRTTGLLHALFYLAAVLLLAAAIYTLYLYFTHWSGGEDDHPIWQLILGLVYLVASGLIAYATYTHANGSDGEVPPERYVRIADGRLVYDLDQLSGRQEVDLDRIVKVSRPSVRDLVLDLSDGTQQVLPIYLIDEDGKQEELERALGV</sequence>
<feature type="transmembrane region" description="Helical" evidence="1">
    <location>
        <begin position="20"/>
        <end position="43"/>
    </location>
</feature>
<keyword evidence="1" id="KW-0812">Transmembrane</keyword>
<gene>
    <name evidence="2" type="ORF">LEM8419_00157</name>
</gene>
<accession>A0ABM9AWR7</accession>
<keyword evidence="1" id="KW-1133">Transmembrane helix</keyword>
<reference evidence="2" key="1">
    <citation type="submission" date="2021-12" db="EMBL/GenBank/DDBJ databases">
        <authorList>
            <person name="Rodrigo-Torres L."/>
            <person name="Arahal R. D."/>
            <person name="Lucena T."/>
        </authorList>
    </citation>
    <scope>NUCLEOTIDE SEQUENCE</scope>
    <source>
        <strain evidence="2">CECT 8419</strain>
    </source>
</reference>
<dbReference type="RefSeq" id="WP_238749063.1">
    <property type="nucleotide sequence ID" value="NZ_CAKLPZ010000001.1"/>
</dbReference>
<keyword evidence="1" id="KW-0472">Membrane</keyword>
<evidence type="ECO:0000313" key="2">
    <source>
        <dbReference type="EMBL" id="CAH0998842.1"/>
    </source>
</evidence>
<name>A0ABM9AWR7_9BACT</name>
<evidence type="ECO:0000256" key="1">
    <source>
        <dbReference type="SAM" id="Phobius"/>
    </source>
</evidence>
<proteinExistence type="predicted"/>
<feature type="transmembrane region" description="Helical" evidence="1">
    <location>
        <begin position="55"/>
        <end position="76"/>
    </location>
</feature>
<dbReference type="Proteomes" id="UP000837803">
    <property type="component" value="Unassembled WGS sequence"/>
</dbReference>
<protein>
    <recommendedName>
        <fullName evidence="4">Poly-beta-1,6-N-acetyl-D-glucosamine biosynthesis protein PgaD</fullName>
    </recommendedName>
</protein>